<dbReference type="NCBIfam" id="NF007504">
    <property type="entry name" value="PRK10098.1"/>
    <property type="match status" value="1"/>
</dbReference>
<comment type="similarity">
    <text evidence="1">Belongs to the LDH2/MDH2 oxidoreductase family.</text>
</comment>
<evidence type="ECO:0000313" key="5">
    <source>
        <dbReference type="Proteomes" id="UP000030377"/>
    </source>
</evidence>
<dbReference type="SUPFAM" id="SSF89733">
    <property type="entry name" value="L-sulfolactate dehydrogenase-like"/>
    <property type="match status" value="1"/>
</dbReference>
<dbReference type="KEGG" id="bjp:RN69_33220"/>
<dbReference type="Proteomes" id="UP000030377">
    <property type="component" value="Unassembled WGS sequence"/>
</dbReference>
<dbReference type="PANTHER" id="PTHR11091:SF0">
    <property type="entry name" value="MALATE DEHYDROGENASE"/>
    <property type="match status" value="1"/>
</dbReference>
<keyword evidence="2 4" id="KW-0560">Oxidoreductase</keyword>
<dbReference type="EC" id="1.1.1.237" evidence="4"/>
<comment type="caution">
    <text evidence="3">The sequence shown here is derived from an EMBL/GenBank/DDBJ whole genome shotgun (WGS) entry which is preliminary data.</text>
</comment>
<dbReference type="Gene3D" id="1.10.1530.10">
    <property type="match status" value="1"/>
</dbReference>
<dbReference type="Pfam" id="PF02615">
    <property type="entry name" value="Ldh_2"/>
    <property type="match status" value="1"/>
</dbReference>
<protein>
    <submittedName>
        <fullName evidence="3">Dehydrogenase</fullName>
    </submittedName>
    <submittedName>
        <fullName evidence="4">Oxidoreductase</fullName>
        <ecNumber evidence="4">1.1.1.-</ecNumber>
        <ecNumber evidence="4">1.1.1.237</ecNumber>
    </submittedName>
</protein>
<dbReference type="GeneID" id="64068201"/>
<dbReference type="STRING" id="375.BKD09_RS35745"/>
<reference evidence="3 5" key="1">
    <citation type="submission" date="2014-09" db="EMBL/GenBank/DDBJ databases">
        <title>Draft genome of Bradyrhizobium japonicum Is-34.</title>
        <authorList>
            <person name="Tsurumaru H."/>
            <person name="Yamakawa T."/>
            <person name="Hashimoto S."/>
            <person name="Okizaki K."/>
            <person name="Kanesaki Y."/>
            <person name="Yoshikawa H."/>
            <person name="Yajima S."/>
        </authorList>
    </citation>
    <scope>NUCLEOTIDE SEQUENCE [LARGE SCALE GENOMIC DNA]</scope>
    <source>
        <strain evidence="3 5">Is-34</strain>
    </source>
</reference>
<dbReference type="InterPro" id="IPR036111">
    <property type="entry name" value="Mal/L-sulfo/L-lacto_DH-like_sf"/>
</dbReference>
<sequence length="357" mass="37817">MADYRTIKAQPLTNVVRAIVKAGGSTDREAELVSTNLVEANLRGHDSHGVGMIPRYVQSVTTGGLAVNQHVKIVLDTGPLLTLDGLTGYGQVIGHEAMELAAERAKRNGVCLVGLSNSHHIGRIGHWAEQCIDHGLVSIHFVNVISRPIVAPWGGSDARHGTNPFCVGIPRRGKDPIVLDFATSRIAQGKTRVAHNKGVELEPGTIIDNEGKPTTNPRYTVIPPHGAILPFGEHKGSGLALVCEILGGALSGGQVVKGPSDGKYNVLNGMLSIIIDPGKLGTGENLAREVESFVAWHTGSPPAPGVDKVKIAGDPERETRKKRLAEGIPVDPTTWQEILEAGKKFGLDQAAIEKIAG</sequence>
<dbReference type="EC" id="1.1.1.-" evidence="4"/>
<dbReference type="PANTHER" id="PTHR11091">
    <property type="entry name" value="OXIDOREDUCTASE-RELATED"/>
    <property type="match status" value="1"/>
</dbReference>
<dbReference type="AlphaFoldDB" id="A0A0A3Y0R0"/>
<dbReference type="InterPro" id="IPR003767">
    <property type="entry name" value="Malate/L-lactate_DH-like"/>
</dbReference>
<dbReference type="eggNOG" id="COG2055">
    <property type="taxonomic scope" value="Bacteria"/>
</dbReference>
<dbReference type="InterPro" id="IPR043144">
    <property type="entry name" value="Mal/L-sulf/L-lact_DH-like_ah"/>
</dbReference>
<proteinExistence type="inferred from homology"/>
<evidence type="ECO:0000313" key="4">
    <source>
        <dbReference type="EMBL" id="MET4723620.1"/>
    </source>
</evidence>
<dbReference type="PATRIC" id="fig|375.37.peg.4427"/>
<evidence type="ECO:0000256" key="2">
    <source>
        <dbReference type="ARBA" id="ARBA00023002"/>
    </source>
</evidence>
<organism evidence="3 5">
    <name type="scientific">Bradyrhizobium japonicum</name>
    <dbReference type="NCBI Taxonomy" id="375"/>
    <lineage>
        <taxon>Bacteria</taxon>
        <taxon>Pseudomonadati</taxon>
        <taxon>Pseudomonadota</taxon>
        <taxon>Alphaproteobacteria</taxon>
        <taxon>Hyphomicrobiales</taxon>
        <taxon>Nitrobacteraceae</taxon>
        <taxon>Bradyrhizobium</taxon>
    </lineage>
</organism>
<dbReference type="EMBL" id="JRPN01000014">
    <property type="protein sequence ID" value="KGT78961.1"/>
    <property type="molecule type" value="Genomic_DNA"/>
</dbReference>
<reference evidence="4 6" key="2">
    <citation type="submission" date="2024-06" db="EMBL/GenBank/DDBJ databases">
        <title>Genomic Encyclopedia of Type Strains, Phase V (KMG-V): Genome sequencing to study the core and pangenomes of soil and plant-associated prokaryotes.</title>
        <authorList>
            <person name="Whitman W."/>
        </authorList>
    </citation>
    <scope>NUCLEOTIDE SEQUENCE [LARGE SCALE GENOMIC DNA]</scope>
    <source>
        <strain evidence="4 6">USDA 160</strain>
    </source>
</reference>
<dbReference type="RefSeq" id="WP_014496904.1">
    <property type="nucleotide sequence ID" value="NZ_BJNK01000010.1"/>
</dbReference>
<evidence type="ECO:0000313" key="3">
    <source>
        <dbReference type="EMBL" id="KGT78961.1"/>
    </source>
</evidence>
<dbReference type="EMBL" id="JBEPTQ010000002">
    <property type="protein sequence ID" value="MET4723620.1"/>
    <property type="molecule type" value="Genomic_DNA"/>
</dbReference>
<dbReference type="Gene3D" id="3.30.1370.60">
    <property type="entry name" value="Hypothetical oxidoreductase yiak, domain 2"/>
    <property type="match status" value="1"/>
</dbReference>
<evidence type="ECO:0000313" key="6">
    <source>
        <dbReference type="Proteomes" id="UP001549291"/>
    </source>
</evidence>
<evidence type="ECO:0000256" key="1">
    <source>
        <dbReference type="ARBA" id="ARBA00006056"/>
    </source>
</evidence>
<dbReference type="Proteomes" id="UP001549291">
    <property type="component" value="Unassembled WGS sequence"/>
</dbReference>
<name>A0A0A3Y0R0_BRAJP</name>
<keyword evidence="6" id="KW-1185">Reference proteome</keyword>
<gene>
    <name evidence="4" type="ORF">ABIF63_007726</name>
    <name evidence="3" type="ORF">MA20_16505</name>
</gene>
<dbReference type="GO" id="GO:0047995">
    <property type="term" value="F:(2R)-hydroxyphenylpyruvate reductase [NAD(P)H] activity"/>
    <property type="evidence" value="ECO:0007669"/>
    <property type="project" value="UniProtKB-EC"/>
</dbReference>
<dbReference type="InterPro" id="IPR043143">
    <property type="entry name" value="Mal/L-sulf/L-lact_DH-like_NADP"/>
</dbReference>
<accession>A0A0A3Y0R0</accession>